<dbReference type="InterPro" id="IPR008928">
    <property type="entry name" value="6-hairpin_glycosidase_sf"/>
</dbReference>
<keyword evidence="2" id="KW-1185">Reference proteome</keyword>
<organism evidence="1 2">
    <name type="scientific">Nocardioides bigeumensis</name>
    <dbReference type="NCBI Taxonomy" id="433657"/>
    <lineage>
        <taxon>Bacteria</taxon>
        <taxon>Bacillati</taxon>
        <taxon>Actinomycetota</taxon>
        <taxon>Actinomycetes</taxon>
        <taxon>Propionibacteriales</taxon>
        <taxon>Nocardioidaceae</taxon>
        <taxon>Nocardioides</taxon>
    </lineage>
</organism>
<dbReference type="Gene3D" id="1.50.10.10">
    <property type="match status" value="1"/>
</dbReference>
<reference evidence="1 2" key="1">
    <citation type="journal article" date="2019" name="Int. J. Syst. Evol. Microbiol.">
        <title>The Global Catalogue of Microorganisms (GCM) 10K type strain sequencing project: providing services to taxonomists for standard genome sequencing and annotation.</title>
        <authorList>
            <consortium name="The Broad Institute Genomics Platform"/>
            <consortium name="The Broad Institute Genome Sequencing Center for Infectious Disease"/>
            <person name="Wu L."/>
            <person name="Ma J."/>
        </authorList>
    </citation>
    <scope>NUCLEOTIDE SEQUENCE [LARGE SCALE GENOMIC DNA]</scope>
    <source>
        <strain evidence="1 2">JCM 16021</strain>
    </source>
</reference>
<evidence type="ECO:0000313" key="2">
    <source>
        <dbReference type="Proteomes" id="UP001500575"/>
    </source>
</evidence>
<protein>
    <submittedName>
        <fullName evidence="1">Prenyltransferase</fullName>
    </submittedName>
</protein>
<sequence length="358" mass="38580">MLTLGEVAATAASIVEMQESSGAIPWTPGQHTDVWNHVESAMALVVAGRVAEAEHAYRWAVETQRPDGSWPMKVVGGDVVDASGETNMTAYLAVGLWHHWLVRRDSAFVHELWPSVSRALDWVADLQLPWGGVAWSQEWDGAQPHRVNAEALLAGSSSIHHALRAGVALASLLGDPQPTWELAGARLAHALRSHRDLFLDKSTFSMDWYYPVLGGAVRGEAGRDLIASRWDEFVVPGLGVRCVDTNPWVTGAESCELVLALEAVGERDRAARLLADVQHLRSDDGAYWTGLVYPEAVNWPNEHTTYTAAAMILASDALADRTPGADVFRGQTLPAFDGLAVDCGCPSALSAHEVAGLA</sequence>
<dbReference type="InterPro" id="IPR012341">
    <property type="entry name" value="6hp_glycosidase-like_sf"/>
</dbReference>
<dbReference type="RefSeq" id="WP_344302565.1">
    <property type="nucleotide sequence ID" value="NZ_BAAAQQ010000002.1"/>
</dbReference>
<dbReference type="SUPFAM" id="SSF48208">
    <property type="entry name" value="Six-hairpin glycosidases"/>
    <property type="match status" value="1"/>
</dbReference>
<accession>A0ABN2XVI6</accession>
<dbReference type="Proteomes" id="UP001500575">
    <property type="component" value="Unassembled WGS sequence"/>
</dbReference>
<name>A0ABN2XVI6_9ACTN</name>
<proteinExistence type="predicted"/>
<comment type="caution">
    <text evidence="1">The sequence shown here is derived from an EMBL/GenBank/DDBJ whole genome shotgun (WGS) entry which is preliminary data.</text>
</comment>
<gene>
    <name evidence="1" type="ORF">GCM10009843_10280</name>
</gene>
<evidence type="ECO:0000313" key="1">
    <source>
        <dbReference type="EMBL" id="GAA2118408.1"/>
    </source>
</evidence>
<dbReference type="EMBL" id="BAAAQQ010000002">
    <property type="protein sequence ID" value="GAA2118408.1"/>
    <property type="molecule type" value="Genomic_DNA"/>
</dbReference>